<dbReference type="InterPro" id="IPR015919">
    <property type="entry name" value="Cadherin-like_sf"/>
</dbReference>
<dbReference type="GO" id="GO:0005509">
    <property type="term" value="F:calcium ion binding"/>
    <property type="evidence" value="ECO:0007669"/>
    <property type="project" value="InterPro"/>
</dbReference>
<feature type="transmembrane region" description="Helical" evidence="1">
    <location>
        <begin position="228"/>
        <end position="250"/>
    </location>
</feature>
<keyword evidence="1" id="KW-1133">Transmembrane helix</keyword>
<gene>
    <name evidence="2" type="ORF">V1264_009026</name>
</gene>
<name>A0AAN9AQP3_9CAEN</name>
<dbReference type="Gene3D" id="2.60.40.60">
    <property type="entry name" value="Cadherins"/>
    <property type="match status" value="1"/>
</dbReference>
<dbReference type="Proteomes" id="UP001374579">
    <property type="component" value="Unassembled WGS sequence"/>
</dbReference>
<evidence type="ECO:0008006" key="4">
    <source>
        <dbReference type="Google" id="ProtNLM"/>
    </source>
</evidence>
<keyword evidence="3" id="KW-1185">Reference proteome</keyword>
<comment type="caution">
    <text evidence="2">The sequence shown here is derived from an EMBL/GenBank/DDBJ whole genome shotgun (WGS) entry which is preliminary data.</text>
</comment>
<organism evidence="2 3">
    <name type="scientific">Littorina saxatilis</name>
    <dbReference type="NCBI Taxonomy" id="31220"/>
    <lineage>
        <taxon>Eukaryota</taxon>
        <taxon>Metazoa</taxon>
        <taxon>Spiralia</taxon>
        <taxon>Lophotrochozoa</taxon>
        <taxon>Mollusca</taxon>
        <taxon>Gastropoda</taxon>
        <taxon>Caenogastropoda</taxon>
        <taxon>Littorinimorpha</taxon>
        <taxon>Littorinoidea</taxon>
        <taxon>Littorinidae</taxon>
        <taxon>Littorina</taxon>
    </lineage>
</organism>
<dbReference type="SUPFAM" id="SSF49313">
    <property type="entry name" value="Cadherin-like"/>
    <property type="match status" value="1"/>
</dbReference>
<evidence type="ECO:0000313" key="3">
    <source>
        <dbReference type="Proteomes" id="UP001374579"/>
    </source>
</evidence>
<keyword evidence="1" id="KW-0812">Transmembrane</keyword>
<evidence type="ECO:0000256" key="1">
    <source>
        <dbReference type="SAM" id="Phobius"/>
    </source>
</evidence>
<protein>
    <recommendedName>
        <fullName evidence="4">Cadherin domain-containing protein</fullName>
    </recommendedName>
</protein>
<dbReference type="AlphaFoldDB" id="A0AAN9AQP3"/>
<proteinExistence type="predicted"/>
<reference evidence="2 3" key="1">
    <citation type="submission" date="2024-02" db="EMBL/GenBank/DDBJ databases">
        <title>Chromosome-scale genome assembly of the rough periwinkle Littorina saxatilis.</title>
        <authorList>
            <person name="De Jode A."/>
            <person name="Faria R."/>
            <person name="Formenti G."/>
            <person name="Sims Y."/>
            <person name="Smith T.P."/>
            <person name="Tracey A."/>
            <person name="Wood J.M.D."/>
            <person name="Zagrodzka Z.B."/>
            <person name="Johannesson K."/>
            <person name="Butlin R.K."/>
            <person name="Leder E.H."/>
        </authorList>
    </citation>
    <scope>NUCLEOTIDE SEQUENCE [LARGE SCALE GENOMIC DNA]</scope>
    <source>
        <strain evidence="2">Snail1</strain>
        <tissue evidence="2">Muscle</tissue>
    </source>
</reference>
<dbReference type="CDD" id="cd11304">
    <property type="entry name" value="Cadherin_repeat"/>
    <property type="match status" value="1"/>
</dbReference>
<sequence length="251" mass="27539">MMKITCTSSGGEALSVRLARITPSYPCSTCFTVLPCPSGVDFCLTYLAGQGTLNVRLASRYQVTYSCIDSDGRYSSSTADVFIEPNEPPYFEEATYPGLKVEGEISQTAGVTVQATDEDGDALTYSMVTYPDTSALEIDSLSGQIRVASGKSLKSECRNHYSAQVYVKDKYHTTKAGPIAVALNVKGKDSFTWSLQCHCSVVMVMVMVMMMVMMVMEMVMVMMMVMMLMVLMVKVVVMVVVMVMVIMVMVM</sequence>
<accession>A0AAN9AQP3</accession>
<dbReference type="EMBL" id="JBAMIC010000022">
    <property type="protein sequence ID" value="KAK7091331.1"/>
    <property type="molecule type" value="Genomic_DNA"/>
</dbReference>
<evidence type="ECO:0000313" key="2">
    <source>
        <dbReference type="EMBL" id="KAK7091331.1"/>
    </source>
</evidence>
<dbReference type="GO" id="GO:0016020">
    <property type="term" value="C:membrane"/>
    <property type="evidence" value="ECO:0007669"/>
    <property type="project" value="InterPro"/>
</dbReference>
<feature type="transmembrane region" description="Helical" evidence="1">
    <location>
        <begin position="193"/>
        <end position="216"/>
    </location>
</feature>
<keyword evidence="1" id="KW-0472">Membrane</keyword>